<reference evidence="2" key="1">
    <citation type="journal article" date="2021" name="Nat. Commun.">
        <title>Genetic determinants of endophytism in the Arabidopsis root mycobiome.</title>
        <authorList>
            <person name="Mesny F."/>
            <person name="Miyauchi S."/>
            <person name="Thiergart T."/>
            <person name="Pickel B."/>
            <person name="Atanasova L."/>
            <person name="Karlsson M."/>
            <person name="Huettel B."/>
            <person name="Barry K.W."/>
            <person name="Haridas S."/>
            <person name="Chen C."/>
            <person name="Bauer D."/>
            <person name="Andreopoulos W."/>
            <person name="Pangilinan J."/>
            <person name="LaButti K."/>
            <person name="Riley R."/>
            <person name="Lipzen A."/>
            <person name="Clum A."/>
            <person name="Drula E."/>
            <person name="Henrissat B."/>
            <person name="Kohler A."/>
            <person name="Grigoriev I.V."/>
            <person name="Martin F.M."/>
            <person name="Hacquard S."/>
        </authorList>
    </citation>
    <scope>NUCLEOTIDE SEQUENCE</scope>
    <source>
        <strain evidence="2">FSSC 5 MPI-SDFR-AT-0091</strain>
    </source>
</reference>
<evidence type="ECO:0000313" key="3">
    <source>
        <dbReference type="Proteomes" id="UP000736672"/>
    </source>
</evidence>
<dbReference type="InterPro" id="IPR011333">
    <property type="entry name" value="SKP1/BTB/POZ_sf"/>
</dbReference>
<keyword evidence="3" id="KW-1185">Reference proteome</keyword>
<dbReference type="SUPFAM" id="SSF54695">
    <property type="entry name" value="POZ domain"/>
    <property type="match status" value="1"/>
</dbReference>
<gene>
    <name evidence="2" type="ORF">B0J15DRAFT_450527</name>
</gene>
<comment type="caution">
    <text evidence="2">The sequence shown here is derived from an EMBL/GenBank/DDBJ whole genome shotgun (WGS) entry which is preliminary data.</text>
</comment>
<dbReference type="OrthoDB" id="5326346at2759"/>
<dbReference type="AlphaFoldDB" id="A0A9P9K2S2"/>
<protein>
    <recommendedName>
        <fullName evidence="1">BTB domain-containing protein</fullName>
    </recommendedName>
</protein>
<evidence type="ECO:0000259" key="1">
    <source>
        <dbReference type="PROSITE" id="PS50097"/>
    </source>
</evidence>
<dbReference type="Proteomes" id="UP000736672">
    <property type="component" value="Unassembled WGS sequence"/>
</dbReference>
<accession>A0A9P9K2S2</accession>
<dbReference type="CDD" id="cd18186">
    <property type="entry name" value="BTB_POZ_ZBTB_KLHL-like"/>
    <property type="match status" value="1"/>
</dbReference>
<dbReference type="Gene3D" id="3.30.710.10">
    <property type="entry name" value="Potassium Channel Kv1.1, Chain A"/>
    <property type="match status" value="1"/>
</dbReference>
<sequence>MDGQFVEIPSLRSKETHEPTTMLQLYPNGDAILVVHHRTKPSMKCLVSSTILRVASPYFESLFGSNFKEGAAVRQGECPEITLQEDDPEAMEIILSILHFKYSEKFSSLKPALLAAVARQSDKYSCNVALRPWISTWLSGIEGVSDPKDIGLLLTAAYFFRSTESISTVSKGAVPHLNLDFDSEWSKHEVTAILPFEIKGSFLTYVHAMCLDALAGEISRVLDQIHLAIQWNERTLGSYEKSYTTDQKLCMKCGRLPSRDVRDDRCRRCSSDVIDSLCTTETRIAAYFRCLETHKLWPSVQPFKIHTVSTLEDRIKRVSEDREHRCSAGLDCPLYKVLWAMPETVSGIVADVNGISLDKLDLDVMT</sequence>
<dbReference type="EMBL" id="JAGTJS010000016">
    <property type="protein sequence ID" value="KAH7247002.1"/>
    <property type="molecule type" value="Genomic_DNA"/>
</dbReference>
<dbReference type="Pfam" id="PF00651">
    <property type="entry name" value="BTB"/>
    <property type="match status" value="1"/>
</dbReference>
<feature type="domain" description="BTB" evidence="1">
    <location>
        <begin position="29"/>
        <end position="110"/>
    </location>
</feature>
<proteinExistence type="predicted"/>
<dbReference type="PROSITE" id="PS50097">
    <property type="entry name" value="BTB"/>
    <property type="match status" value="1"/>
</dbReference>
<dbReference type="InterPro" id="IPR000210">
    <property type="entry name" value="BTB/POZ_dom"/>
</dbReference>
<name>A0A9P9K2S2_FUSSL</name>
<organism evidence="2 3">
    <name type="scientific">Fusarium solani</name>
    <name type="common">Filamentous fungus</name>
    <dbReference type="NCBI Taxonomy" id="169388"/>
    <lineage>
        <taxon>Eukaryota</taxon>
        <taxon>Fungi</taxon>
        <taxon>Dikarya</taxon>
        <taxon>Ascomycota</taxon>
        <taxon>Pezizomycotina</taxon>
        <taxon>Sordariomycetes</taxon>
        <taxon>Hypocreomycetidae</taxon>
        <taxon>Hypocreales</taxon>
        <taxon>Nectriaceae</taxon>
        <taxon>Fusarium</taxon>
        <taxon>Fusarium solani species complex</taxon>
    </lineage>
</organism>
<evidence type="ECO:0000313" key="2">
    <source>
        <dbReference type="EMBL" id="KAH7247002.1"/>
    </source>
</evidence>